<gene>
    <name evidence="2" type="ORF">FJZ00_09145</name>
</gene>
<proteinExistence type="predicted"/>
<evidence type="ECO:0000313" key="2">
    <source>
        <dbReference type="EMBL" id="MBM3275306.1"/>
    </source>
</evidence>
<feature type="region of interest" description="Disordered" evidence="1">
    <location>
        <begin position="61"/>
        <end position="86"/>
    </location>
</feature>
<dbReference type="Proteomes" id="UP000703893">
    <property type="component" value="Unassembled WGS sequence"/>
</dbReference>
<dbReference type="SUPFAM" id="SSF47598">
    <property type="entry name" value="Ribbon-helix-helix"/>
    <property type="match status" value="1"/>
</dbReference>
<name>A0A937X3D4_9BACT</name>
<evidence type="ECO:0000256" key="1">
    <source>
        <dbReference type="SAM" id="MobiDB-lite"/>
    </source>
</evidence>
<sequence length="86" mass="9235">MARTSRSVRLPPELEQKLDKAAAKIGVSPSALIRTSVERTCSEILCTDLESRLAGLIGAIQSPGSPSARQSGKQFAAILDRKRQKS</sequence>
<organism evidence="2 3">
    <name type="scientific">Candidatus Tanganyikabacteria bacterium</name>
    <dbReference type="NCBI Taxonomy" id="2961651"/>
    <lineage>
        <taxon>Bacteria</taxon>
        <taxon>Bacillati</taxon>
        <taxon>Candidatus Sericytochromatia</taxon>
        <taxon>Candidatus Tanganyikabacteria</taxon>
    </lineage>
</organism>
<dbReference type="CDD" id="cd21631">
    <property type="entry name" value="RHH_CopG_NikR-like"/>
    <property type="match status" value="1"/>
</dbReference>
<dbReference type="GO" id="GO:0006355">
    <property type="term" value="P:regulation of DNA-templated transcription"/>
    <property type="evidence" value="ECO:0007669"/>
    <property type="project" value="InterPro"/>
</dbReference>
<comment type="caution">
    <text evidence="2">The sequence shown here is derived from an EMBL/GenBank/DDBJ whole genome shotgun (WGS) entry which is preliminary data.</text>
</comment>
<dbReference type="AlphaFoldDB" id="A0A937X3D4"/>
<feature type="compositionally biased region" description="Polar residues" evidence="1">
    <location>
        <begin position="62"/>
        <end position="73"/>
    </location>
</feature>
<reference evidence="2 3" key="1">
    <citation type="submission" date="2019-03" db="EMBL/GenBank/DDBJ databases">
        <title>Lake Tanganyika Metagenome-Assembled Genomes (MAGs).</title>
        <authorList>
            <person name="Tran P."/>
        </authorList>
    </citation>
    <scope>NUCLEOTIDE SEQUENCE [LARGE SCALE GENOMIC DNA]</scope>
    <source>
        <strain evidence="2">K_DeepCast_65m_m2_236</strain>
    </source>
</reference>
<dbReference type="EMBL" id="VGJX01000523">
    <property type="protein sequence ID" value="MBM3275306.1"/>
    <property type="molecule type" value="Genomic_DNA"/>
</dbReference>
<evidence type="ECO:0000313" key="3">
    <source>
        <dbReference type="Proteomes" id="UP000703893"/>
    </source>
</evidence>
<accession>A0A937X3D4</accession>
<dbReference type="InterPro" id="IPR010985">
    <property type="entry name" value="Ribbon_hlx_hlx"/>
</dbReference>
<protein>
    <submittedName>
        <fullName evidence="2">Uncharacterized protein</fullName>
    </submittedName>
</protein>